<dbReference type="InterPro" id="IPR013320">
    <property type="entry name" value="ConA-like_dom_sf"/>
</dbReference>
<evidence type="ECO:0000259" key="15">
    <source>
        <dbReference type="PROSITE" id="PS50026"/>
    </source>
</evidence>
<dbReference type="CDD" id="cd00110">
    <property type="entry name" value="LamG"/>
    <property type="match status" value="1"/>
</dbReference>
<feature type="region of interest" description="Disordered" evidence="13">
    <location>
        <begin position="1779"/>
        <end position="1803"/>
    </location>
</feature>
<feature type="domain" description="Cadherin" evidence="16">
    <location>
        <begin position="224"/>
        <end position="333"/>
    </location>
</feature>
<keyword evidence="7" id="KW-1133">Transmembrane helix</keyword>
<dbReference type="CDD" id="cd00054">
    <property type="entry name" value="EGF_CA"/>
    <property type="match status" value="3"/>
</dbReference>
<evidence type="ECO:0000256" key="1">
    <source>
        <dbReference type="ARBA" id="ARBA00004370"/>
    </source>
</evidence>
<dbReference type="PROSITE" id="PS50026">
    <property type="entry name" value="EGF_3"/>
    <property type="match status" value="4"/>
</dbReference>
<evidence type="ECO:0000256" key="4">
    <source>
        <dbReference type="ARBA" id="ARBA00022737"/>
    </source>
</evidence>
<dbReference type="CDD" id="cd11304">
    <property type="entry name" value="Cadherin_repeat"/>
    <property type="match status" value="6"/>
</dbReference>
<comment type="subcellular location">
    <subcellularLocation>
        <location evidence="1">Membrane</location>
    </subcellularLocation>
</comment>
<feature type="domain" description="EGF-like" evidence="15">
    <location>
        <begin position="1425"/>
        <end position="1477"/>
    </location>
</feature>
<dbReference type="FunFam" id="2.10.25.10:FF:000472">
    <property type="entry name" value="Uncharacterized protein, isoform A"/>
    <property type="match status" value="1"/>
</dbReference>
<evidence type="ECO:0000256" key="3">
    <source>
        <dbReference type="ARBA" id="ARBA00022729"/>
    </source>
</evidence>
<feature type="domain" description="Cadherin" evidence="16">
    <location>
        <begin position="2"/>
        <end position="30"/>
    </location>
</feature>
<comment type="caution">
    <text evidence="12">Lacks conserved residue(s) required for the propagation of feature annotation.</text>
</comment>
<feature type="non-terminal residue" evidence="17">
    <location>
        <position position="1"/>
    </location>
</feature>
<dbReference type="PROSITE" id="PS00022">
    <property type="entry name" value="EGF_1"/>
    <property type="match status" value="3"/>
</dbReference>
<feature type="region of interest" description="Disordered" evidence="13">
    <location>
        <begin position="1297"/>
        <end position="1331"/>
    </location>
</feature>
<dbReference type="SUPFAM" id="SSF49899">
    <property type="entry name" value="Concanavalin A-like lectins/glucanases"/>
    <property type="match status" value="1"/>
</dbReference>
<sequence length="1921" mass="212303">LAVDGGRPSLNSTLTVEIRLLDVNDQVPRFLLAVDLDAEPFNKLLRYYIVNVDHADAWSLFKMVNGSLYLSDAFQWKFVFTDTTGTEQRRVFKLTLEVTDGKYSDQTQVWINFEQTDKNRRRCCVSDDHVIELAVEENMPVGTVIYNLTGNCAATTTVDDSGLRGGAKHFVVNSNAIVIAEQTDRELVDRHLFYLRSDENSSLLCQSMFVVNVIDVNDNEPVFKRPVYEISMPEHENVTYPAFVVQVHAVDRDLGPAGRVRYKLQSDWDGLFMIDENSGVLTVNEPLDREQQHEYSIAVLAEDCGHETGAKSLSAQCSVLLTVLDINDNAPEFTELVYKAKVPENARLGDQVIVVKAFSRDVGLNGEIVYELLSNNDGRRSAQWKIPFAIDSQTGTAVDHERNVTEFASVTIVVLDINDNWPQFDQSTYSASLPEDSPIGCSVMQLRATDLDQGDNALLTFRLITVQSLSAEPRQHGEEEKEKSKFKIQSSTGLIQLSDTLDFERCSSYLLEVECRDSGTLSKASTVRVLVSVLDVNDNGPVFTPENTFTIYEDNYSVGQVIGQLSATDLDTVSRGKLRYGLLYAAGQLEQLLFTLNAHEQGILRVGTAMDQQLGRWLPEYRLQAFVNDGLFSSRTEFVFQVEAYDFGKPSRSALATVTVDLVDVNEHPPTVLDCNTTTTVHVKRPLVSGMVLHSLTVDDLDNQLDQQPKFHFQLLVDHDHSNKNNISSLFRIDPDQGILQLVAPTLDNDHYVVRVKVSDNGEPILSTICQLEIRLAEESKHRPTVEDFHCELWTHVGEFSGGVIGQLRASDQDPLDKLTFSLQQQLTSVVQQQQQGDNTLFNVDPNDGRLLASADLISAGSYMSNVSVFDGKYSSFAKMTVEVHHISREMLNSAVTLQVMIAKDGQRFLQQSLKRLARFLAKLIGVRVKYVHIFSVQPSSVGEEFDDDIGQQNNNNIVIRVRSGQMLDLLVAIQKSKQEFYKPSLISDRLVRKAGEMASVSGMGRVKVVRAACSRVECQNGAKCRDVLLIDDAGPVTLLTDGFSFVSPMHRQTAECLCLAGFGGIYCNQKIDKCASNPCQAGRVCIADHTSTGYHCACPFGNDDLLNCHPSNCRSPTTCTGNLMLSFGGNGFVWFAMDSSFDYYMDVQMEVKTSIRFAVLLFSKGRNDFHQLEIKNGFLQYRFDFGSGQAIVRSSVVLSDGHWHVVRLLKRDRQVSLTVDEKQNRLQLSGSSSVLNFFNRGSHLYVGAEVIDTGNRSSLKNAFLGCIRGLVINGEAKQVSNNAGVELFGNVQLGTCSNGEDDDEHDDDDDDDDESYRQYPPSPLSPHLNRQQVEEGKVHGACSIQPCLNGGSCVGRGSFGFTCLCPARYFGTYCEIDRTPCLSSPCQNGATCINLFNDFQCRCAKLFIGRTCSERKPTTSGDVEEDACASSPCANGGQCLLNDQHISLSNNNNNADDEESKFTCNCTAGWTGRTCSLPSDSLLHTGPNVIAGVSLMEFVGIVILLLLLALVALTVPHRGSKLSNFESALSTGIPTVQVRPLSFMERPSGDSPSAVRLLIHEQAAASYGSAAEELELFGDQATNKAMDANNGAANFGNTVDDDWKTALDNIDSDSLDKLKRLAGITADESDETDENDVVNVNSNTAASTAAQTAKVQRNKSNTSGNSFHWDYSDWTNTIGNTGYPSLGHITDMNTDDDDDEATNTLPRGICRLEDDTDYEYALNSGSDDNNETERVGIGLGNEIREQIRAIGLLNDEINKVDQLKKEPPQSCIRRYLPMFTPPSSGSERRRLLDSPQPRSTSTMLNNAQHYYSDVPSLSRDSECESVESIPLVRLNSSANKSNSSRSYFKGNKNVDKRLPTSVNRSQSDVSQVCELEDDEEEHVAMAKVEQQQEEDKEASDSPPLSSQGSMKKCDSTTTTN</sequence>
<evidence type="ECO:0000256" key="2">
    <source>
        <dbReference type="ARBA" id="ARBA00022692"/>
    </source>
</evidence>
<dbReference type="PROSITE" id="PS50268">
    <property type="entry name" value="CADHERIN_2"/>
    <property type="match status" value="7"/>
</dbReference>
<feature type="disulfide bond" evidence="12">
    <location>
        <begin position="1404"/>
        <end position="1413"/>
    </location>
</feature>
<feature type="domain" description="EGF-like" evidence="15">
    <location>
        <begin position="1071"/>
        <end position="1110"/>
    </location>
</feature>
<feature type="domain" description="Cadherin" evidence="16">
    <location>
        <begin position="675"/>
        <end position="786"/>
    </location>
</feature>
<dbReference type="PROSITE" id="PS50025">
    <property type="entry name" value="LAM_G_DOMAIN"/>
    <property type="match status" value="1"/>
</dbReference>
<dbReference type="PRINTS" id="PR00205">
    <property type="entry name" value="CADHERIN"/>
</dbReference>
<feature type="domain" description="Cadherin" evidence="16">
    <location>
        <begin position="142"/>
        <end position="223"/>
    </location>
</feature>
<dbReference type="PROSITE" id="PS00010">
    <property type="entry name" value="ASX_HYDROXYL"/>
    <property type="match status" value="1"/>
</dbReference>
<dbReference type="Gene3D" id="2.60.120.200">
    <property type="match status" value="1"/>
</dbReference>
<dbReference type="InterPro" id="IPR050971">
    <property type="entry name" value="Cadherin-domain_protein"/>
</dbReference>
<dbReference type="InterPro" id="IPR001881">
    <property type="entry name" value="EGF-like_Ca-bd_dom"/>
</dbReference>
<keyword evidence="6" id="KW-0130">Cell adhesion</keyword>
<dbReference type="InterPro" id="IPR002126">
    <property type="entry name" value="Cadherin-like_dom"/>
</dbReference>
<evidence type="ECO:0000256" key="6">
    <source>
        <dbReference type="ARBA" id="ARBA00022889"/>
    </source>
</evidence>
<dbReference type="SUPFAM" id="SSF57196">
    <property type="entry name" value="EGF/Laminin"/>
    <property type="match status" value="3"/>
</dbReference>
<dbReference type="InterPro" id="IPR020894">
    <property type="entry name" value="Cadherin_CS"/>
</dbReference>
<evidence type="ECO:0000256" key="12">
    <source>
        <dbReference type="PROSITE-ProRule" id="PRU00076"/>
    </source>
</evidence>
<feature type="disulfide bond" evidence="12">
    <location>
        <begin position="1467"/>
        <end position="1476"/>
    </location>
</feature>
<dbReference type="GO" id="GO:0007156">
    <property type="term" value="P:homophilic cell adhesion via plasma membrane adhesion molecules"/>
    <property type="evidence" value="ECO:0007669"/>
    <property type="project" value="InterPro"/>
</dbReference>
<feature type="compositionally biased region" description="Polar residues" evidence="13">
    <location>
        <begin position="1903"/>
        <end position="1921"/>
    </location>
</feature>
<dbReference type="SMART" id="SM00282">
    <property type="entry name" value="LamG"/>
    <property type="match status" value="1"/>
</dbReference>
<dbReference type="PANTHER" id="PTHR24025:SF23">
    <property type="entry name" value="NEURAL-CADHERIN"/>
    <property type="match status" value="1"/>
</dbReference>
<evidence type="ECO:0000256" key="5">
    <source>
        <dbReference type="ARBA" id="ARBA00022837"/>
    </source>
</evidence>
<dbReference type="Pfam" id="PF00028">
    <property type="entry name" value="Cadherin"/>
    <property type="match status" value="2"/>
</dbReference>
<name>A0A0V0YAZ9_TRIPS</name>
<dbReference type="EMBL" id="JYDU01000033">
    <property type="protein sequence ID" value="KRX97335.1"/>
    <property type="molecule type" value="Genomic_DNA"/>
</dbReference>
<evidence type="ECO:0000256" key="7">
    <source>
        <dbReference type="ARBA" id="ARBA00022989"/>
    </source>
</evidence>
<dbReference type="GO" id="GO:0005509">
    <property type="term" value="F:calcium ion binding"/>
    <property type="evidence" value="ECO:0007669"/>
    <property type="project" value="UniProtKB-UniRule"/>
</dbReference>
<dbReference type="STRING" id="6337.A0A0V0YAZ9"/>
<dbReference type="PANTHER" id="PTHR24025">
    <property type="entry name" value="DESMOGLEIN FAMILY MEMBER"/>
    <property type="match status" value="1"/>
</dbReference>
<accession>A0A0V0YAZ9</accession>
<feature type="domain" description="EGF-like" evidence="15">
    <location>
        <begin position="1378"/>
        <end position="1414"/>
    </location>
</feature>
<evidence type="ECO:0000313" key="17">
    <source>
        <dbReference type="EMBL" id="KRX97335.1"/>
    </source>
</evidence>
<feature type="domain" description="EGF-like" evidence="15">
    <location>
        <begin position="1339"/>
        <end position="1376"/>
    </location>
</feature>
<protein>
    <submittedName>
        <fullName evidence="17">Protocadherin Fat 1</fullName>
    </submittedName>
</protein>
<dbReference type="InterPro" id="IPR000152">
    <property type="entry name" value="EGF-type_Asp/Asn_hydroxyl_site"/>
</dbReference>
<dbReference type="InterPro" id="IPR015919">
    <property type="entry name" value="Cadherin-like_sf"/>
</dbReference>
<keyword evidence="4" id="KW-0677">Repeat</keyword>
<feature type="compositionally biased region" description="Acidic residues" evidence="13">
    <location>
        <begin position="1300"/>
        <end position="1315"/>
    </location>
</feature>
<dbReference type="Gene3D" id="2.60.40.60">
    <property type="entry name" value="Cadherins"/>
    <property type="match status" value="7"/>
</dbReference>
<keyword evidence="12" id="KW-0245">EGF-like domain</keyword>
<dbReference type="SUPFAM" id="SSF49313">
    <property type="entry name" value="Cadherin-like"/>
    <property type="match status" value="5"/>
</dbReference>
<dbReference type="InterPro" id="IPR001791">
    <property type="entry name" value="Laminin_G"/>
</dbReference>
<evidence type="ECO:0000256" key="8">
    <source>
        <dbReference type="ARBA" id="ARBA00023136"/>
    </source>
</evidence>
<keyword evidence="5 11" id="KW-0106">Calcium</keyword>
<evidence type="ECO:0000259" key="16">
    <source>
        <dbReference type="PROSITE" id="PS50268"/>
    </source>
</evidence>
<feature type="region of interest" description="Disordered" evidence="13">
    <location>
        <begin position="1838"/>
        <end position="1921"/>
    </location>
</feature>
<keyword evidence="10" id="KW-0325">Glycoprotein</keyword>
<evidence type="ECO:0000259" key="14">
    <source>
        <dbReference type="PROSITE" id="PS50025"/>
    </source>
</evidence>
<proteinExistence type="predicted"/>
<dbReference type="SMART" id="SM00181">
    <property type="entry name" value="EGF"/>
    <property type="match status" value="5"/>
</dbReference>
<dbReference type="InterPro" id="IPR000742">
    <property type="entry name" value="EGF"/>
</dbReference>
<dbReference type="GO" id="GO:0005886">
    <property type="term" value="C:plasma membrane"/>
    <property type="evidence" value="ECO:0007669"/>
    <property type="project" value="InterPro"/>
</dbReference>
<feature type="domain" description="Cadherin" evidence="16">
    <location>
        <begin position="334"/>
        <end position="424"/>
    </location>
</feature>
<dbReference type="GO" id="GO:0005911">
    <property type="term" value="C:cell-cell junction"/>
    <property type="evidence" value="ECO:0007669"/>
    <property type="project" value="TreeGrafter"/>
</dbReference>
<feature type="domain" description="Cadherin" evidence="16">
    <location>
        <begin position="425"/>
        <end position="543"/>
    </location>
</feature>
<evidence type="ECO:0000256" key="13">
    <source>
        <dbReference type="SAM" id="MobiDB-lite"/>
    </source>
</evidence>
<dbReference type="GO" id="GO:0009653">
    <property type="term" value="P:anatomical structure morphogenesis"/>
    <property type="evidence" value="ECO:0007669"/>
    <property type="project" value="UniProtKB-ARBA"/>
</dbReference>
<reference evidence="17 18" key="1">
    <citation type="submission" date="2015-01" db="EMBL/GenBank/DDBJ databases">
        <title>Evolution of Trichinella species and genotypes.</title>
        <authorList>
            <person name="Korhonen P.K."/>
            <person name="Edoardo P."/>
            <person name="Giuseppe L.R."/>
            <person name="Gasser R.B."/>
        </authorList>
    </citation>
    <scope>NUCLEOTIDE SEQUENCE [LARGE SCALE GENOMIC DNA]</scope>
    <source>
        <strain evidence="17">ISS141</strain>
    </source>
</reference>
<evidence type="ECO:0000256" key="11">
    <source>
        <dbReference type="PROSITE-ProRule" id="PRU00043"/>
    </source>
</evidence>
<evidence type="ECO:0000256" key="10">
    <source>
        <dbReference type="ARBA" id="ARBA00023180"/>
    </source>
</evidence>
<organism evidence="17 18">
    <name type="scientific">Trichinella pseudospiralis</name>
    <name type="common">Parasitic roundworm</name>
    <dbReference type="NCBI Taxonomy" id="6337"/>
    <lineage>
        <taxon>Eukaryota</taxon>
        <taxon>Metazoa</taxon>
        <taxon>Ecdysozoa</taxon>
        <taxon>Nematoda</taxon>
        <taxon>Enoplea</taxon>
        <taxon>Dorylaimia</taxon>
        <taxon>Trichinellida</taxon>
        <taxon>Trichinellidae</taxon>
        <taxon>Trichinella</taxon>
    </lineage>
</organism>
<comment type="caution">
    <text evidence="17">The sequence shown here is derived from an EMBL/GenBank/DDBJ whole genome shotgun (WGS) entry which is preliminary data.</text>
</comment>
<dbReference type="PROSITE" id="PS00232">
    <property type="entry name" value="CADHERIN_1"/>
    <property type="match status" value="3"/>
</dbReference>
<keyword evidence="9 12" id="KW-1015">Disulfide bond</keyword>
<feature type="domain" description="Laminin G" evidence="14">
    <location>
        <begin position="1123"/>
        <end position="1297"/>
    </location>
</feature>
<dbReference type="Proteomes" id="UP000054815">
    <property type="component" value="Unassembled WGS sequence"/>
</dbReference>
<feature type="compositionally biased region" description="Low complexity" evidence="13">
    <location>
        <begin position="1838"/>
        <end position="1847"/>
    </location>
</feature>
<evidence type="ECO:0000313" key="18">
    <source>
        <dbReference type="Proteomes" id="UP000054815"/>
    </source>
</evidence>
<dbReference type="PROSITE" id="PS01186">
    <property type="entry name" value="EGF_2"/>
    <property type="match status" value="1"/>
</dbReference>
<dbReference type="SMART" id="SM00179">
    <property type="entry name" value="EGF_CA"/>
    <property type="match status" value="4"/>
</dbReference>
<keyword evidence="3" id="KW-0732">Signal</keyword>
<keyword evidence="2" id="KW-0812">Transmembrane</keyword>
<dbReference type="Pfam" id="PF02210">
    <property type="entry name" value="Laminin_G_2"/>
    <property type="match status" value="1"/>
</dbReference>
<feature type="domain" description="Cadherin" evidence="16">
    <location>
        <begin position="544"/>
        <end position="672"/>
    </location>
</feature>
<feature type="disulfide bond" evidence="12">
    <location>
        <begin position="1366"/>
        <end position="1375"/>
    </location>
</feature>
<dbReference type="Gene3D" id="2.10.25.10">
    <property type="entry name" value="Laminin"/>
    <property type="match status" value="5"/>
</dbReference>
<dbReference type="Pfam" id="PF00008">
    <property type="entry name" value="EGF"/>
    <property type="match status" value="1"/>
</dbReference>
<dbReference type="SMART" id="SM00112">
    <property type="entry name" value="CA"/>
    <property type="match status" value="6"/>
</dbReference>
<keyword evidence="8" id="KW-0472">Membrane</keyword>
<feature type="compositionally biased region" description="Polar residues" evidence="13">
    <location>
        <begin position="1861"/>
        <end position="1871"/>
    </location>
</feature>
<dbReference type="FunFam" id="2.60.40.60:FF:000020">
    <property type="entry name" value="Dachsous cadherin-related 1b"/>
    <property type="match status" value="2"/>
</dbReference>
<evidence type="ECO:0000256" key="9">
    <source>
        <dbReference type="ARBA" id="ARBA00023157"/>
    </source>
</evidence>
<gene>
    <name evidence="17" type="primary">FAT1</name>
    <name evidence="17" type="ORF">T4E_6322</name>
</gene>
<feature type="disulfide bond" evidence="12">
    <location>
        <begin position="1080"/>
        <end position="1097"/>
    </location>
</feature>